<comment type="similarity">
    <text evidence="2 4">Belongs to the bacterial solute-binding protein 3 family.</text>
</comment>
<dbReference type="Proteomes" id="UP000697995">
    <property type="component" value="Unassembled WGS sequence"/>
</dbReference>
<evidence type="ECO:0000256" key="3">
    <source>
        <dbReference type="ARBA" id="ARBA00022729"/>
    </source>
</evidence>
<dbReference type="InterPro" id="IPR018313">
    <property type="entry name" value="SBP_3_CS"/>
</dbReference>
<evidence type="ECO:0000313" key="7">
    <source>
        <dbReference type="EMBL" id="MBK1657823.1"/>
    </source>
</evidence>
<proteinExistence type="inferred from homology"/>
<reference evidence="7 8" key="1">
    <citation type="journal article" date="2020" name="Microorganisms">
        <title>Osmotic Adaptation and Compatible Solute Biosynthesis of Phototrophic Bacteria as Revealed from Genome Analyses.</title>
        <authorList>
            <person name="Imhoff J.F."/>
            <person name="Rahn T."/>
            <person name="Kunzel S."/>
            <person name="Keller A."/>
            <person name="Neulinger S.C."/>
        </authorList>
    </citation>
    <scope>NUCLEOTIDE SEQUENCE [LARGE SCALE GENOMIC DNA]</scope>
    <source>
        <strain evidence="7 8">DSM 15382</strain>
    </source>
</reference>
<dbReference type="EMBL" id="NRSG01000029">
    <property type="protein sequence ID" value="MBK1657823.1"/>
    <property type="molecule type" value="Genomic_DNA"/>
</dbReference>
<dbReference type="Pfam" id="PF00497">
    <property type="entry name" value="SBP_bac_3"/>
    <property type="match status" value="1"/>
</dbReference>
<feature type="chain" id="PRO_5046743452" evidence="5">
    <location>
        <begin position="27"/>
        <end position="270"/>
    </location>
</feature>
<gene>
    <name evidence="7" type="ORF">CKO45_06215</name>
</gene>
<evidence type="ECO:0000256" key="2">
    <source>
        <dbReference type="ARBA" id="ARBA00010333"/>
    </source>
</evidence>
<feature type="signal peptide" evidence="5">
    <location>
        <begin position="1"/>
        <end position="26"/>
    </location>
</feature>
<dbReference type="Gene3D" id="3.40.190.10">
    <property type="entry name" value="Periplasmic binding protein-like II"/>
    <property type="match status" value="2"/>
</dbReference>
<dbReference type="CDD" id="cd01072">
    <property type="entry name" value="PBP2_SMa0082_like"/>
    <property type="match status" value="1"/>
</dbReference>
<protein>
    <submittedName>
        <fullName evidence="7">LacI family transcriptional regulator</fullName>
    </submittedName>
</protein>
<organism evidence="7 8">
    <name type="scientific">Paracraurococcus ruber</name>
    <dbReference type="NCBI Taxonomy" id="77675"/>
    <lineage>
        <taxon>Bacteria</taxon>
        <taxon>Pseudomonadati</taxon>
        <taxon>Pseudomonadota</taxon>
        <taxon>Alphaproteobacteria</taxon>
        <taxon>Acetobacterales</taxon>
        <taxon>Roseomonadaceae</taxon>
        <taxon>Paracraurococcus</taxon>
    </lineage>
</organism>
<evidence type="ECO:0000256" key="4">
    <source>
        <dbReference type="RuleBase" id="RU003744"/>
    </source>
</evidence>
<evidence type="ECO:0000259" key="6">
    <source>
        <dbReference type="SMART" id="SM00062"/>
    </source>
</evidence>
<comment type="subcellular location">
    <subcellularLocation>
        <location evidence="1">Cell envelope</location>
    </subcellularLocation>
</comment>
<dbReference type="PANTHER" id="PTHR35936">
    <property type="entry name" value="MEMBRANE-BOUND LYTIC MUREIN TRANSGLYCOSYLASE F"/>
    <property type="match status" value="1"/>
</dbReference>
<dbReference type="SMART" id="SM00062">
    <property type="entry name" value="PBPb"/>
    <property type="match status" value="1"/>
</dbReference>
<dbReference type="InterPro" id="IPR001638">
    <property type="entry name" value="Solute-binding_3/MltF_N"/>
</dbReference>
<name>A0ABS1CTZ6_9PROT</name>
<comment type="caution">
    <text evidence="7">The sequence shown here is derived from an EMBL/GenBank/DDBJ whole genome shotgun (WGS) entry which is preliminary data.</text>
</comment>
<dbReference type="PROSITE" id="PS01039">
    <property type="entry name" value="SBP_BACTERIAL_3"/>
    <property type="match status" value="1"/>
</dbReference>
<dbReference type="RefSeq" id="WP_133219700.1">
    <property type="nucleotide sequence ID" value="NZ_NRSG01000029.1"/>
</dbReference>
<evidence type="ECO:0000256" key="1">
    <source>
        <dbReference type="ARBA" id="ARBA00004196"/>
    </source>
</evidence>
<evidence type="ECO:0000256" key="5">
    <source>
        <dbReference type="SAM" id="SignalP"/>
    </source>
</evidence>
<evidence type="ECO:0000313" key="8">
    <source>
        <dbReference type="Proteomes" id="UP000697995"/>
    </source>
</evidence>
<keyword evidence="8" id="KW-1185">Reference proteome</keyword>
<accession>A0ABS1CTZ6</accession>
<feature type="domain" description="Solute-binding protein family 3/N-terminal" evidence="6">
    <location>
        <begin position="42"/>
        <end position="262"/>
    </location>
</feature>
<dbReference type="PANTHER" id="PTHR35936:SF17">
    <property type="entry name" value="ARGININE-BINDING EXTRACELLULAR PROTEIN ARTP"/>
    <property type="match status" value="1"/>
</dbReference>
<dbReference type="SUPFAM" id="SSF53850">
    <property type="entry name" value="Periplasmic binding protein-like II"/>
    <property type="match status" value="1"/>
</dbReference>
<sequence>MLSRKQIFRSAALLPGLAFLITEAKAQQAGPITTADIIRRGRARIGVVTGAPPFGMVDPQGNAIGYDIDVANRLAFYLGVPAEISSLTPPSRIPALEAGRVDFLCATLGATPERARTVMFTMPYSAFRMMIMAKKETAITKIEDLAGKRVGVPRGTPQEQAMVRRAPRGTTIVRFEDDATSAQALIVGQVDAIGIPDTIGGDIAKTRPEAGLENKIHLFNQPNCMTTRKDQFEMRQWLQNTIYFMKTNGELDEIAQKWTGSPLPADLPAF</sequence>
<keyword evidence="3 5" id="KW-0732">Signal</keyword>